<evidence type="ECO:0000313" key="3">
    <source>
        <dbReference type="Proteomes" id="UP000008021"/>
    </source>
</evidence>
<sequence>MGNRPLAPHASGGGGGEPRHQDESFRHGVAPRDAAVAEARSGGEQQGAVRGAPPRRPSYVPLWQRRVEEEEEKK</sequence>
<dbReference type="Gramene" id="OMERI01G38220.1">
    <property type="protein sequence ID" value="OMERI01G38220.1"/>
    <property type="gene ID" value="OMERI01G38220"/>
</dbReference>
<feature type="region of interest" description="Disordered" evidence="1">
    <location>
        <begin position="1"/>
        <end position="61"/>
    </location>
</feature>
<dbReference type="AlphaFoldDB" id="A0A0E0CBW6"/>
<protein>
    <submittedName>
        <fullName evidence="2">Uncharacterized protein</fullName>
    </submittedName>
</protein>
<organism evidence="2">
    <name type="scientific">Oryza meridionalis</name>
    <dbReference type="NCBI Taxonomy" id="40149"/>
    <lineage>
        <taxon>Eukaryota</taxon>
        <taxon>Viridiplantae</taxon>
        <taxon>Streptophyta</taxon>
        <taxon>Embryophyta</taxon>
        <taxon>Tracheophyta</taxon>
        <taxon>Spermatophyta</taxon>
        <taxon>Magnoliopsida</taxon>
        <taxon>Liliopsida</taxon>
        <taxon>Poales</taxon>
        <taxon>Poaceae</taxon>
        <taxon>BOP clade</taxon>
        <taxon>Oryzoideae</taxon>
        <taxon>Oryzeae</taxon>
        <taxon>Oryzinae</taxon>
        <taxon>Oryza</taxon>
    </lineage>
</organism>
<reference evidence="2" key="2">
    <citation type="submission" date="2018-05" db="EMBL/GenBank/DDBJ databases">
        <title>OmerRS3 (Oryza meridionalis Reference Sequence Version 3).</title>
        <authorList>
            <person name="Zhang J."/>
            <person name="Kudrna D."/>
            <person name="Lee S."/>
            <person name="Talag J."/>
            <person name="Welchert J."/>
            <person name="Wing R.A."/>
        </authorList>
    </citation>
    <scope>NUCLEOTIDE SEQUENCE [LARGE SCALE GENOMIC DNA]</scope>
    <source>
        <strain evidence="2">cv. OR44</strain>
    </source>
</reference>
<keyword evidence="3" id="KW-1185">Reference proteome</keyword>
<name>A0A0E0CBW6_9ORYZ</name>
<dbReference type="EnsemblPlants" id="OMERI01G38220.1">
    <property type="protein sequence ID" value="OMERI01G38220.1"/>
    <property type="gene ID" value="OMERI01G38220"/>
</dbReference>
<evidence type="ECO:0000256" key="1">
    <source>
        <dbReference type="SAM" id="MobiDB-lite"/>
    </source>
</evidence>
<feature type="compositionally biased region" description="Basic and acidic residues" evidence="1">
    <location>
        <begin position="17"/>
        <end position="26"/>
    </location>
</feature>
<accession>A0A0E0CBW6</accession>
<reference evidence="2" key="1">
    <citation type="submission" date="2015-04" db="UniProtKB">
        <authorList>
            <consortium name="EnsemblPlants"/>
        </authorList>
    </citation>
    <scope>IDENTIFICATION</scope>
</reference>
<evidence type="ECO:0000313" key="2">
    <source>
        <dbReference type="EnsemblPlants" id="OMERI01G38220.1"/>
    </source>
</evidence>
<dbReference type="Proteomes" id="UP000008021">
    <property type="component" value="Chromosome 1"/>
</dbReference>
<proteinExistence type="predicted"/>
<dbReference type="HOGENOM" id="CLU_2691891_0_0_1"/>